<reference evidence="1 2" key="1">
    <citation type="journal article" date="2017" name="Water Res.">
        <title>Discovery and metagenomic analysis of an anammox bacterial enrichment related to Candidatus "Brocadia caroliniensis" in a full-scale glycerol-fed nitritation-denitritation separate centrate treatment process.</title>
        <authorList>
            <person name="Park H."/>
            <person name="Brotto A.C."/>
            <person name="van Loosdrecht M.C."/>
            <person name="Chandran K."/>
        </authorList>
    </citation>
    <scope>NUCLEOTIDE SEQUENCE [LARGE SCALE GENOMIC DNA]</scope>
    <source>
        <strain evidence="1">26THWARD</strain>
    </source>
</reference>
<name>A0A1V4AST0_9BACT</name>
<sequence>MHNYEIELAASFDVVLDEADRLCEGQVRLKRTRKLAWHRTDYGDECLDREVDVAACGAL</sequence>
<evidence type="ECO:0000313" key="2">
    <source>
        <dbReference type="Proteomes" id="UP000189681"/>
    </source>
</evidence>
<dbReference type="STRING" id="1004156.AYP45_10400"/>
<gene>
    <name evidence="1" type="ORF">AYP45_10400</name>
</gene>
<dbReference type="Proteomes" id="UP000189681">
    <property type="component" value="Unassembled WGS sequence"/>
</dbReference>
<dbReference type="AlphaFoldDB" id="A0A1V4AST0"/>
<protein>
    <submittedName>
        <fullName evidence="1">Uncharacterized protein</fullName>
    </submittedName>
</protein>
<accession>A0A1V4AST0</accession>
<evidence type="ECO:0000313" key="1">
    <source>
        <dbReference type="EMBL" id="OOP56198.1"/>
    </source>
</evidence>
<comment type="caution">
    <text evidence="1">The sequence shown here is derived from an EMBL/GenBank/DDBJ whole genome shotgun (WGS) entry which is preliminary data.</text>
</comment>
<organism evidence="1 2">
    <name type="scientific">Candidatus Brocadia carolinensis</name>
    <dbReference type="NCBI Taxonomy" id="1004156"/>
    <lineage>
        <taxon>Bacteria</taxon>
        <taxon>Pseudomonadati</taxon>
        <taxon>Planctomycetota</taxon>
        <taxon>Candidatus Brocadiia</taxon>
        <taxon>Candidatus Brocadiales</taxon>
        <taxon>Candidatus Brocadiaceae</taxon>
        <taxon>Candidatus Brocadia</taxon>
    </lineage>
</organism>
<dbReference type="EMBL" id="AYTS01000091">
    <property type="protein sequence ID" value="OOP56198.1"/>
    <property type="molecule type" value="Genomic_DNA"/>
</dbReference>
<proteinExistence type="predicted"/>